<evidence type="ECO:0000313" key="7">
    <source>
        <dbReference type="Proteomes" id="UP000256405"/>
    </source>
</evidence>
<dbReference type="Gene3D" id="1.10.1070.20">
    <property type="match status" value="1"/>
</dbReference>
<dbReference type="RefSeq" id="WP_086543328.1">
    <property type="nucleotide sequence ID" value="NZ_MSSW01000070.1"/>
</dbReference>
<dbReference type="InterPro" id="IPR017508">
    <property type="entry name" value="HipA_N1"/>
</dbReference>
<keyword evidence="2" id="KW-0808">Transferase</keyword>
<dbReference type="Pfam" id="PF07804">
    <property type="entry name" value="HipA_C"/>
    <property type="match status" value="1"/>
</dbReference>
<dbReference type="PANTHER" id="PTHR37419:SF8">
    <property type="entry name" value="TOXIN YJJJ"/>
    <property type="match status" value="1"/>
</dbReference>
<accession>A0A3E0DWI9</accession>
<feature type="domain" description="HipA-like C-terminal" evidence="4">
    <location>
        <begin position="177"/>
        <end position="407"/>
    </location>
</feature>
<dbReference type="OrthoDB" id="9805913at2"/>
<dbReference type="GO" id="GO:0004674">
    <property type="term" value="F:protein serine/threonine kinase activity"/>
    <property type="evidence" value="ECO:0007669"/>
    <property type="project" value="TreeGrafter"/>
</dbReference>
<dbReference type="InterPro" id="IPR012893">
    <property type="entry name" value="HipA-like_C"/>
</dbReference>
<name>A0A3E0DWI9_9BACT</name>
<organism evidence="6 7">
    <name type="scientific">Algoriphagus antarcticus</name>
    <dbReference type="NCBI Taxonomy" id="238540"/>
    <lineage>
        <taxon>Bacteria</taxon>
        <taxon>Pseudomonadati</taxon>
        <taxon>Bacteroidota</taxon>
        <taxon>Cytophagia</taxon>
        <taxon>Cytophagales</taxon>
        <taxon>Cyclobacteriaceae</taxon>
        <taxon>Algoriphagus</taxon>
    </lineage>
</organism>
<dbReference type="InterPro" id="IPR052028">
    <property type="entry name" value="HipA_Ser/Thr_kinase"/>
</dbReference>
<sequence length="436" mass="48871">MVVAAEIWLWDMLAGAVLWDEAEQMGSFEFNPNFFSSGLDISPVKMPLSQGNRIYRFPELLKSRGDVFDTFKGLPGLLADMLPDKYGNQLINAWLIQNGRAADSLNPVEQLCFIGKRGVGALEIRPSLRAETIQASSLEIDSLVDIAGKILNSREGFQSNLTGEEQSALSDILKIGTSAGGARAKAVIAYNPKTGKVKSGQVKAPAGFSYWIIKFDGVHDSQFGATVGYGKVEMAYYRMALAAGVEMSECRLLEENGRAHFMTKRFDRKGNGQKIHMQSLCGLRHFDFNRVGEYSYEQVFETMRMLRLSYPEAEQMFIRMVFNVLARNCDDHTKNFAFLMDQNGKWVLSPAYDICYAYRPGSLWVSAQSLMVNGKRDNITGNDFLEVARKMNIKKPEEKIEQIKSAVCRWREFADEVGVNAALRDDISDTLLVSCQ</sequence>
<evidence type="ECO:0000313" key="6">
    <source>
        <dbReference type="EMBL" id="REG88353.1"/>
    </source>
</evidence>
<evidence type="ECO:0000256" key="2">
    <source>
        <dbReference type="ARBA" id="ARBA00022679"/>
    </source>
</evidence>
<keyword evidence="7" id="KW-1185">Reference proteome</keyword>
<dbReference type="EMBL" id="QUNF01000010">
    <property type="protein sequence ID" value="REG88353.1"/>
    <property type="molecule type" value="Genomic_DNA"/>
</dbReference>
<evidence type="ECO:0000259" key="4">
    <source>
        <dbReference type="Pfam" id="PF07804"/>
    </source>
</evidence>
<feature type="domain" description="HipA N-terminal subdomain 1" evidence="5">
    <location>
        <begin position="6"/>
        <end position="124"/>
    </location>
</feature>
<comment type="similarity">
    <text evidence="1">Belongs to the HipA Ser/Thr kinase family.</text>
</comment>
<dbReference type="AlphaFoldDB" id="A0A3E0DWI9"/>
<gene>
    <name evidence="6" type="ORF">C8N25_110131</name>
</gene>
<proteinExistence type="inferred from homology"/>
<protein>
    <submittedName>
        <fullName evidence="6">Serine/threonine-protein kinase HipA</fullName>
    </submittedName>
</protein>
<dbReference type="Pfam" id="PF13657">
    <property type="entry name" value="Couple_hipA"/>
    <property type="match status" value="1"/>
</dbReference>
<evidence type="ECO:0000256" key="3">
    <source>
        <dbReference type="ARBA" id="ARBA00022777"/>
    </source>
</evidence>
<evidence type="ECO:0000256" key="1">
    <source>
        <dbReference type="ARBA" id="ARBA00010164"/>
    </source>
</evidence>
<dbReference type="Proteomes" id="UP000256405">
    <property type="component" value="Unassembled WGS sequence"/>
</dbReference>
<dbReference type="PANTHER" id="PTHR37419">
    <property type="entry name" value="SERINE/THREONINE-PROTEIN KINASE TOXIN HIPA"/>
    <property type="match status" value="1"/>
</dbReference>
<reference evidence="6 7" key="1">
    <citation type="submission" date="2018-08" db="EMBL/GenBank/DDBJ databases">
        <title>Genomic Encyclopedia of Archaeal and Bacterial Type Strains, Phase II (KMG-II): from individual species to whole genera.</title>
        <authorList>
            <person name="Goeker M."/>
        </authorList>
    </citation>
    <scope>NUCLEOTIDE SEQUENCE [LARGE SCALE GENOMIC DNA]</scope>
    <source>
        <strain evidence="6 7">DSM 15986</strain>
    </source>
</reference>
<comment type="caution">
    <text evidence="6">The sequence shown here is derived from an EMBL/GenBank/DDBJ whole genome shotgun (WGS) entry which is preliminary data.</text>
</comment>
<keyword evidence="3 6" id="KW-0418">Kinase</keyword>
<dbReference type="GO" id="GO:0005829">
    <property type="term" value="C:cytosol"/>
    <property type="evidence" value="ECO:0007669"/>
    <property type="project" value="TreeGrafter"/>
</dbReference>
<evidence type="ECO:0000259" key="5">
    <source>
        <dbReference type="Pfam" id="PF13657"/>
    </source>
</evidence>